<comment type="caution">
    <text evidence="2">The sequence shown here is derived from an EMBL/GenBank/DDBJ whole genome shotgun (WGS) entry which is preliminary data.</text>
</comment>
<dbReference type="RefSeq" id="WP_165140063.1">
    <property type="nucleotide sequence ID" value="NZ_JAALLT010000002.1"/>
</dbReference>
<name>A0A6M1SZS6_9BACT</name>
<reference evidence="2 3" key="1">
    <citation type="submission" date="2020-02" db="EMBL/GenBank/DDBJ databases">
        <title>Balneolaceae bacterium YR4-1, complete genome.</title>
        <authorList>
            <person name="Li Y."/>
            <person name="Wu S."/>
        </authorList>
    </citation>
    <scope>NUCLEOTIDE SEQUENCE [LARGE SCALE GENOMIC DNA]</scope>
    <source>
        <strain evidence="2 3">YR4-1</strain>
    </source>
</reference>
<evidence type="ECO:0000313" key="3">
    <source>
        <dbReference type="Proteomes" id="UP000473278"/>
    </source>
</evidence>
<keyword evidence="1" id="KW-0732">Signal</keyword>
<dbReference type="PROSITE" id="PS51257">
    <property type="entry name" value="PROKAR_LIPOPROTEIN"/>
    <property type="match status" value="1"/>
</dbReference>
<keyword evidence="3" id="KW-1185">Reference proteome</keyword>
<sequence>MKLFNKFSTNTLLITLAVLLITATACNNPASSEEEEHPEPAGVLLKMNGQEIARYEDNSVTGQIEVNAGEETTLIRLFFLDDSGNEFQPDEPELSLQWRDINTAIADVEQHSEDGKWAFHIHGEAQGNTSVVFQLLHDGHSDFDTQPIPVVVN</sequence>
<evidence type="ECO:0000256" key="1">
    <source>
        <dbReference type="SAM" id="SignalP"/>
    </source>
</evidence>
<organism evidence="2 3">
    <name type="scientific">Halalkalibaculum roseum</name>
    <dbReference type="NCBI Taxonomy" id="2709311"/>
    <lineage>
        <taxon>Bacteria</taxon>
        <taxon>Pseudomonadati</taxon>
        <taxon>Balneolota</taxon>
        <taxon>Balneolia</taxon>
        <taxon>Balneolales</taxon>
        <taxon>Balneolaceae</taxon>
        <taxon>Halalkalibaculum</taxon>
    </lineage>
</organism>
<gene>
    <name evidence="2" type="ORF">G3570_05360</name>
</gene>
<dbReference type="EMBL" id="JAALLT010000002">
    <property type="protein sequence ID" value="NGP76047.1"/>
    <property type="molecule type" value="Genomic_DNA"/>
</dbReference>
<feature type="signal peptide" evidence="1">
    <location>
        <begin position="1"/>
        <end position="27"/>
    </location>
</feature>
<protein>
    <submittedName>
        <fullName evidence="2">Uncharacterized protein</fullName>
    </submittedName>
</protein>
<proteinExistence type="predicted"/>
<dbReference type="AlphaFoldDB" id="A0A6M1SZS6"/>
<feature type="chain" id="PRO_5027047816" evidence="1">
    <location>
        <begin position="28"/>
        <end position="153"/>
    </location>
</feature>
<evidence type="ECO:0000313" key="2">
    <source>
        <dbReference type="EMBL" id="NGP76047.1"/>
    </source>
</evidence>
<dbReference type="Proteomes" id="UP000473278">
    <property type="component" value="Unassembled WGS sequence"/>
</dbReference>
<accession>A0A6M1SZS6</accession>